<dbReference type="InterPro" id="IPR057464">
    <property type="entry name" value="CCDC174_GRSR"/>
</dbReference>
<dbReference type="Proteomes" id="UP000606274">
    <property type="component" value="Unassembled WGS sequence"/>
</dbReference>
<evidence type="ECO:0000256" key="2">
    <source>
        <dbReference type="SAM" id="MobiDB-lite"/>
    </source>
</evidence>
<feature type="compositionally biased region" description="Basic and acidic residues" evidence="2">
    <location>
        <begin position="133"/>
        <end position="143"/>
    </location>
</feature>
<dbReference type="EMBL" id="JABFDY010000001">
    <property type="protein sequence ID" value="KAF7711909.1"/>
    <property type="molecule type" value="Genomic_DNA"/>
</dbReference>
<gene>
    <name evidence="4" type="ORF">HF521_000920</name>
</gene>
<dbReference type="InterPro" id="IPR025066">
    <property type="entry name" value="CCDC174-like"/>
</dbReference>
<feature type="compositionally biased region" description="Basic and acidic residues" evidence="2">
    <location>
        <begin position="67"/>
        <end position="88"/>
    </location>
</feature>
<dbReference type="OrthoDB" id="333551at2759"/>
<dbReference type="PANTHER" id="PTHR15885:SF1">
    <property type="entry name" value="COILED-COIL DOMAIN-CONTAINING PROTEIN 174"/>
    <property type="match status" value="1"/>
</dbReference>
<feature type="region of interest" description="Disordered" evidence="2">
    <location>
        <begin position="30"/>
        <end position="88"/>
    </location>
</feature>
<accession>A0A8T0BXV5</accession>
<sequence>MDKKKKQYNVTASSLVDLKAELYRKQEAFKQEKLTQDTGSASKPHSSSNTKKPSVWSKQNQGVAARAQKDVEKTAEEEQNLDKSRQKLEEKARLYEQMTKGDFPDEETEDLYLVDFTQKIIDQKRAGQNRGVEPGDRDGEGLDVRIAIPPPQSAEEEWVDYLDALGRSRKCLRKDLPQFQKMDQDLQGKRAVGADRTLLSDDMRREMQREQWEREEEEQMKRPVGPIHYENIRDQEARDLGVGYYAFSHEEDQRKKQRETLDMLRDQTAEQRTKREHLKEKRKSVLEARLAKIRMRKMKKSKMEPGAEENEEEAPVKEDQDVPEDVIETPPPAEAAVKKVEVEIQERKDSRPGAPHVREWDRGKEFSWGQWTTRRRDERDSEFAPPSSYYGDERPTNYGRPTQEGGRGKGKPGFKRSEVLGGSDQDGTERQTQPTHASLTNQNSFSQPQQIPQAPSEQTHDLDALLSFYKNSV</sequence>
<dbReference type="Pfam" id="PF13300">
    <property type="entry name" value="DUF4078"/>
    <property type="match status" value="1"/>
</dbReference>
<evidence type="ECO:0000313" key="4">
    <source>
        <dbReference type="EMBL" id="KAF7711909.1"/>
    </source>
</evidence>
<dbReference type="AlphaFoldDB" id="A0A8T0BXV5"/>
<protein>
    <recommendedName>
        <fullName evidence="3">CCDC174 alpha/beta GRSR domain-containing protein</fullName>
    </recommendedName>
</protein>
<reference evidence="4" key="1">
    <citation type="submission" date="2020-08" db="EMBL/GenBank/DDBJ databases">
        <title>Chromosome-level assembly of Southern catfish (Silurus meridionalis) provides insights into visual adaptation to the nocturnal and benthic lifestyles.</title>
        <authorList>
            <person name="Zhang Y."/>
            <person name="Wang D."/>
            <person name="Peng Z."/>
        </authorList>
    </citation>
    <scope>NUCLEOTIDE SEQUENCE</scope>
    <source>
        <strain evidence="4">SWU-2019-XX</strain>
        <tissue evidence="4">Muscle</tissue>
    </source>
</reference>
<evidence type="ECO:0000259" key="3">
    <source>
        <dbReference type="Pfam" id="PF25449"/>
    </source>
</evidence>
<feature type="domain" description="CCDC174 alpha/beta GRSR" evidence="3">
    <location>
        <begin position="158"/>
        <end position="187"/>
    </location>
</feature>
<name>A0A8T0BXV5_SILME</name>
<keyword evidence="5" id="KW-1185">Reference proteome</keyword>
<evidence type="ECO:0000313" key="5">
    <source>
        <dbReference type="Proteomes" id="UP000606274"/>
    </source>
</evidence>
<organism evidence="4 5">
    <name type="scientific">Silurus meridionalis</name>
    <name type="common">Southern catfish</name>
    <name type="synonym">Silurus soldatovi meridionalis</name>
    <dbReference type="NCBI Taxonomy" id="175797"/>
    <lineage>
        <taxon>Eukaryota</taxon>
        <taxon>Metazoa</taxon>
        <taxon>Chordata</taxon>
        <taxon>Craniata</taxon>
        <taxon>Vertebrata</taxon>
        <taxon>Euteleostomi</taxon>
        <taxon>Actinopterygii</taxon>
        <taxon>Neopterygii</taxon>
        <taxon>Teleostei</taxon>
        <taxon>Ostariophysi</taxon>
        <taxon>Siluriformes</taxon>
        <taxon>Siluridae</taxon>
        <taxon>Silurus</taxon>
    </lineage>
</organism>
<dbReference type="GO" id="GO:0005634">
    <property type="term" value="C:nucleus"/>
    <property type="evidence" value="ECO:0007669"/>
    <property type="project" value="TreeGrafter"/>
</dbReference>
<feature type="region of interest" description="Disordered" evidence="2">
    <location>
        <begin position="207"/>
        <end position="232"/>
    </location>
</feature>
<proteinExistence type="predicted"/>
<feature type="region of interest" description="Disordered" evidence="2">
    <location>
        <begin position="250"/>
        <end position="462"/>
    </location>
</feature>
<feature type="compositionally biased region" description="Polar residues" evidence="2">
    <location>
        <begin position="36"/>
        <end position="62"/>
    </location>
</feature>
<evidence type="ECO:0000256" key="1">
    <source>
        <dbReference type="ARBA" id="ARBA00023054"/>
    </source>
</evidence>
<dbReference type="PANTHER" id="PTHR15885">
    <property type="entry name" value="COILED-COIL DOMAIN-CONTAINING PROTEIN 174"/>
    <property type="match status" value="1"/>
</dbReference>
<dbReference type="Pfam" id="PF25449">
    <property type="entry name" value="CCDC174_GRSR"/>
    <property type="match status" value="1"/>
</dbReference>
<feature type="compositionally biased region" description="Basic and acidic residues" evidence="2">
    <location>
        <begin position="336"/>
        <end position="365"/>
    </location>
</feature>
<feature type="compositionally biased region" description="Polar residues" evidence="2">
    <location>
        <begin position="430"/>
        <end position="457"/>
    </location>
</feature>
<keyword evidence="1" id="KW-0175">Coiled coil</keyword>
<comment type="caution">
    <text evidence="4">The sequence shown here is derived from an EMBL/GenBank/DDBJ whole genome shotgun (WGS) entry which is preliminary data.</text>
</comment>
<feature type="region of interest" description="Disordered" evidence="2">
    <location>
        <begin position="125"/>
        <end position="149"/>
    </location>
</feature>
<feature type="compositionally biased region" description="Basic and acidic residues" evidence="2">
    <location>
        <begin position="250"/>
        <end position="290"/>
    </location>
</feature>
<feature type="compositionally biased region" description="Basic residues" evidence="2">
    <location>
        <begin position="291"/>
        <end position="300"/>
    </location>
</feature>